<sequence length="208" mass="21841">MADVDPDSIPFIPPADIVLTKPNDGKPTTAFHDWITSLWSWMKVNVTDLTTKVTTLTNSLGDTEATVEEHSQALTDGTGAYGSFITSINTKSNNATASGEIYFAAKSAPTGSAAAYGIYLTAGDYYTGLEMLATSGGGSAIGLTASQFMFTDSGTAQQVFGYSGGVFYFQVPIVIQSGTSGARQVITNENTKIYDSSNVLRVAIGVNI</sequence>
<proteinExistence type="predicted"/>
<protein>
    <recommendedName>
        <fullName evidence="3">Tail fiber protein</fullName>
    </recommendedName>
</protein>
<evidence type="ECO:0000313" key="2">
    <source>
        <dbReference type="Proteomes" id="UP000619295"/>
    </source>
</evidence>
<dbReference type="Proteomes" id="UP000619295">
    <property type="component" value="Unassembled WGS sequence"/>
</dbReference>
<name>A0A927E6M7_9HYPH</name>
<evidence type="ECO:0000313" key="1">
    <source>
        <dbReference type="EMBL" id="MBD3844265.1"/>
    </source>
</evidence>
<keyword evidence="2" id="KW-1185">Reference proteome</keyword>
<comment type="caution">
    <text evidence="1">The sequence shown here is derived from an EMBL/GenBank/DDBJ whole genome shotgun (WGS) entry which is preliminary data.</text>
</comment>
<organism evidence="1 2">
    <name type="scientific">Bosea spartocytisi</name>
    <dbReference type="NCBI Taxonomy" id="2773451"/>
    <lineage>
        <taxon>Bacteria</taxon>
        <taxon>Pseudomonadati</taxon>
        <taxon>Pseudomonadota</taxon>
        <taxon>Alphaproteobacteria</taxon>
        <taxon>Hyphomicrobiales</taxon>
        <taxon>Boseaceae</taxon>
        <taxon>Bosea</taxon>
    </lineage>
</organism>
<reference evidence="1" key="1">
    <citation type="submission" date="2020-09" db="EMBL/GenBank/DDBJ databases">
        <title>Bosea spartocytisi sp. nov. a root nodule endophyte of Spartocytisus supranubius in the high mountain ecosystem fo the Teide National Park (Canary Islands, Spain).</title>
        <authorList>
            <person name="Pulido-Suarez L."/>
            <person name="Peix A."/>
            <person name="Igual J.M."/>
            <person name="Socas-Perez N."/>
            <person name="Velazquez E."/>
            <person name="Flores-Felix J.D."/>
            <person name="Leon-Barrios M."/>
        </authorList>
    </citation>
    <scope>NUCLEOTIDE SEQUENCE</scope>
    <source>
        <strain evidence="1">SSUT16</strain>
    </source>
</reference>
<dbReference type="EMBL" id="JACXWY010000001">
    <property type="protein sequence ID" value="MBD3844265.1"/>
    <property type="molecule type" value="Genomic_DNA"/>
</dbReference>
<dbReference type="RefSeq" id="WP_191123082.1">
    <property type="nucleotide sequence ID" value="NZ_JACXWY010000001.1"/>
</dbReference>
<dbReference type="AlphaFoldDB" id="A0A927E6M7"/>
<evidence type="ECO:0008006" key="3">
    <source>
        <dbReference type="Google" id="ProtNLM"/>
    </source>
</evidence>
<gene>
    <name evidence="1" type="ORF">IED13_01045</name>
</gene>
<accession>A0A927E6M7</accession>